<comment type="subunit">
    <text evidence="5">NDH-1 is composed of 14 different subunits. Subunits NuoA, H, J, K, L, M, N constitute the membrane sector of the complex.</text>
</comment>
<comment type="catalytic activity">
    <reaction evidence="5">
        <text>a quinone + NADH + 5 H(+)(in) = a quinol + NAD(+) + 4 H(+)(out)</text>
        <dbReference type="Rhea" id="RHEA:57888"/>
        <dbReference type="ChEBI" id="CHEBI:15378"/>
        <dbReference type="ChEBI" id="CHEBI:24646"/>
        <dbReference type="ChEBI" id="CHEBI:57540"/>
        <dbReference type="ChEBI" id="CHEBI:57945"/>
        <dbReference type="ChEBI" id="CHEBI:132124"/>
    </reaction>
</comment>
<dbReference type="NCBIfam" id="TIGR01770">
    <property type="entry name" value="NDH_I_N"/>
    <property type="match status" value="1"/>
</dbReference>
<evidence type="ECO:0000256" key="5">
    <source>
        <dbReference type="HAMAP-Rule" id="MF_00445"/>
    </source>
</evidence>
<name>A0A1H1Z8C5_9ACTN</name>
<dbReference type="OrthoDB" id="9811718at2"/>
<dbReference type="PANTHER" id="PTHR22773">
    <property type="entry name" value="NADH DEHYDROGENASE"/>
    <property type="match status" value="1"/>
</dbReference>
<feature type="transmembrane region" description="Helical" evidence="5">
    <location>
        <begin position="20"/>
        <end position="41"/>
    </location>
</feature>
<dbReference type="EC" id="7.1.1.-" evidence="5"/>
<feature type="transmembrane region" description="Helical" evidence="5">
    <location>
        <begin position="308"/>
        <end position="327"/>
    </location>
</feature>
<dbReference type="RefSeq" id="WP_091414565.1">
    <property type="nucleotide sequence ID" value="NZ_LT629749.1"/>
</dbReference>
<evidence type="ECO:0000256" key="3">
    <source>
        <dbReference type="ARBA" id="ARBA00022989"/>
    </source>
</evidence>
<feature type="transmembrane region" description="Helical" evidence="5">
    <location>
        <begin position="371"/>
        <end position="392"/>
    </location>
</feature>
<dbReference type="HAMAP" id="MF_00445">
    <property type="entry name" value="NDH1_NuoN_1"/>
    <property type="match status" value="1"/>
</dbReference>
<proteinExistence type="inferred from homology"/>
<keyword evidence="3 5" id="KW-1133">Transmembrane helix</keyword>
<dbReference type="STRING" id="546871.SAMN04488543_3612"/>
<dbReference type="GO" id="GO:0050136">
    <property type="term" value="F:NADH dehydrogenase (quinone) (non-electrogenic) activity"/>
    <property type="evidence" value="ECO:0007669"/>
    <property type="project" value="UniProtKB-UniRule"/>
</dbReference>
<dbReference type="InterPro" id="IPR001750">
    <property type="entry name" value="ND/Mrp_TM"/>
</dbReference>
<feature type="transmembrane region" description="Helical" evidence="5">
    <location>
        <begin position="139"/>
        <end position="155"/>
    </location>
</feature>
<keyword evidence="5" id="KW-0874">Quinone</keyword>
<comment type="function">
    <text evidence="5">NDH-1 shuttles electrons from NADH, via FMN and iron-sulfur (Fe-S) centers, to quinones in the respiratory chain. The immediate electron acceptor for the enzyme in this species is believed to be a menaquinone. Couples the redox reaction to proton translocation (for every two electrons transferred, four hydrogen ions are translocated across the cytoplasmic membrane), and thus conserves the redox energy in a proton gradient.</text>
</comment>
<dbReference type="Pfam" id="PF00361">
    <property type="entry name" value="Proton_antipo_M"/>
    <property type="match status" value="1"/>
</dbReference>
<accession>A0A1H1Z8C5</accession>
<feature type="transmembrane region" description="Helical" evidence="5">
    <location>
        <begin position="237"/>
        <end position="257"/>
    </location>
</feature>
<dbReference type="InterPro" id="IPR010096">
    <property type="entry name" value="NADH-Q_OxRdtase_suN/2"/>
</dbReference>
<evidence type="ECO:0000259" key="7">
    <source>
        <dbReference type="Pfam" id="PF00361"/>
    </source>
</evidence>
<dbReference type="GO" id="GO:0012505">
    <property type="term" value="C:endomembrane system"/>
    <property type="evidence" value="ECO:0007669"/>
    <property type="project" value="UniProtKB-SubCell"/>
</dbReference>
<keyword evidence="4 5" id="KW-0472">Membrane</keyword>
<feature type="transmembrane region" description="Helical" evidence="5">
    <location>
        <begin position="48"/>
        <end position="69"/>
    </location>
</feature>
<keyword evidence="5" id="KW-0520">NAD</keyword>
<dbReference type="NCBIfam" id="NF004441">
    <property type="entry name" value="PRK05777.1-4"/>
    <property type="match status" value="1"/>
</dbReference>
<feature type="transmembrane region" description="Helical" evidence="5">
    <location>
        <begin position="413"/>
        <end position="432"/>
    </location>
</feature>
<feature type="transmembrane region" description="Helical" evidence="5">
    <location>
        <begin position="278"/>
        <end position="296"/>
    </location>
</feature>
<dbReference type="GO" id="GO:0008137">
    <property type="term" value="F:NADH dehydrogenase (ubiquinone) activity"/>
    <property type="evidence" value="ECO:0007669"/>
    <property type="project" value="InterPro"/>
</dbReference>
<feature type="transmembrane region" description="Helical" evidence="5">
    <location>
        <begin position="497"/>
        <end position="516"/>
    </location>
</feature>
<keyword evidence="5" id="KW-0813">Transport</keyword>
<evidence type="ECO:0000313" key="9">
    <source>
        <dbReference type="Proteomes" id="UP000199092"/>
    </source>
</evidence>
<dbReference type="AlphaFoldDB" id="A0A1H1Z8C5"/>
<keyword evidence="5" id="KW-1278">Translocase</keyword>
<evidence type="ECO:0000256" key="2">
    <source>
        <dbReference type="ARBA" id="ARBA00022692"/>
    </source>
</evidence>
<evidence type="ECO:0000256" key="1">
    <source>
        <dbReference type="ARBA" id="ARBA00004127"/>
    </source>
</evidence>
<keyword evidence="9" id="KW-1185">Reference proteome</keyword>
<evidence type="ECO:0000313" key="8">
    <source>
        <dbReference type="EMBL" id="SDT29893.1"/>
    </source>
</evidence>
<feature type="transmembrane region" description="Helical" evidence="5">
    <location>
        <begin position="334"/>
        <end position="351"/>
    </location>
</feature>
<evidence type="ECO:0000256" key="4">
    <source>
        <dbReference type="ARBA" id="ARBA00023136"/>
    </source>
</evidence>
<keyword evidence="5" id="KW-1003">Cell membrane</keyword>
<feature type="transmembrane region" description="Helical" evidence="5">
    <location>
        <begin position="452"/>
        <end position="477"/>
    </location>
</feature>
<organism evidence="8 9">
    <name type="scientific">Friedmanniella luteola</name>
    <dbReference type="NCBI Taxonomy" id="546871"/>
    <lineage>
        <taxon>Bacteria</taxon>
        <taxon>Bacillati</taxon>
        <taxon>Actinomycetota</taxon>
        <taxon>Actinomycetes</taxon>
        <taxon>Propionibacteriales</taxon>
        <taxon>Nocardioidaceae</taxon>
        <taxon>Friedmanniella</taxon>
    </lineage>
</organism>
<dbReference type="EMBL" id="LT629749">
    <property type="protein sequence ID" value="SDT29893.1"/>
    <property type="molecule type" value="Genomic_DNA"/>
</dbReference>
<comment type="similarity">
    <text evidence="5">Belongs to the complex I subunit 2 family.</text>
</comment>
<comment type="subcellular location">
    <subcellularLocation>
        <location evidence="5">Cell membrane</location>
        <topology evidence="5">Multi-pass membrane protein</topology>
    </subcellularLocation>
    <subcellularLocation>
        <location evidence="1">Endomembrane system</location>
        <topology evidence="1">Multi-pass membrane protein</topology>
    </subcellularLocation>
    <subcellularLocation>
        <location evidence="6">Membrane</location>
        <topology evidence="6">Multi-pass membrane protein</topology>
    </subcellularLocation>
</comment>
<feature type="transmembrane region" description="Helical" evidence="5">
    <location>
        <begin position="89"/>
        <end position="107"/>
    </location>
</feature>
<dbReference type="Proteomes" id="UP000199092">
    <property type="component" value="Chromosome I"/>
</dbReference>
<reference evidence="8 9" key="1">
    <citation type="submission" date="2016-10" db="EMBL/GenBank/DDBJ databases">
        <authorList>
            <person name="de Groot N.N."/>
        </authorList>
    </citation>
    <scope>NUCLEOTIDE SEQUENCE [LARGE SCALE GENOMIC DNA]</scope>
    <source>
        <strain evidence="8 9">DSM 21741</strain>
    </source>
</reference>
<evidence type="ECO:0000256" key="6">
    <source>
        <dbReference type="RuleBase" id="RU000320"/>
    </source>
</evidence>
<gene>
    <name evidence="5" type="primary">nuoN</name>
    <name evidence="8" type="ORF">SAMN04488543_3612</name>
</gene>
<feature type="transmembrane region" description="Helical" evidence="5">
    <location>
        <begin position="194"/>
        <end position="217"/>
    </location>
</feature>
<protein>
    <recommendedName>
        <fullName evidence="5">NADH-quinone oxidoreductase subunit N</fullName>
        <ecNumber evidence="5">7.1.1.-</ecNumber>
    </recommendedName>
    <alternativeName>
        <fullName evidence="5">NADH dehydrogenase I subunit N</fullName>
    </alternativeName>
    <alternativeName>
        <fullName evidence="5">NDH-1 subunit N</fullName>
    </alternativeName>
</protein>
<dbReference type="GO" id="GO:0005886">
    <property type="term" value="C:plasma membrane"/>
    <property type="evidence" value="ECO:0007669"/>
    <property type="project" value="UniProtKB-SubCell"/>
</dbReference>
<dbReference type="GO" id="GO:0048038">
    <property type="term" value="F:quinone binding"/>
    <property type="evidence" value="ECO:0007669"/>
    <property type="project" value="UniProtKB-KW"/>
</dbReference>
<dbReference type="GO" id="GO:0042773">
    <property type="term" value="P:ATP synthesis coupled electron transport"/>
    <property type="evidence" value="ECO:0007669"/>
    <property type="project" value="InterPro"/>
</dbReference>
<feature type="transmembrane region" description="Helical" evidence="5">
    <location>
        <begin position="161"/>
        <end position="182"/>
    </location>
</feature>
<feature type="domain" description="NADH:quinone oxidoreductase/Mrp antiporter transmembrane" evidence="7">
    <location>
        <begin position="158"/>
        <end position="462"/>
    </location>
</feature>
<sequence>MTTTAGVLQAIPAPDLEYGLLMPFLLVFAGACLGILVEALVPRPLRRSVQLALTVLTLGAAFAVNALNWAADRVAVAAVGSLAVDGPTAFMWALLLVLGLVSILTFGERAVGSAFAAQAATVPGTDAEREAIERRVEHTEVFPLALFALAGMMMFPASNDLLAMFVALEVLSLPLYLLCGLARRRRLLSQEAALKYFLLGALSSAIFLYGVALLYGYAGSFELAAIDAALTADTGSVGLLLAGMGLLAIGLLFKFGAVPFHSWTPDVYAGAPTPVTGFMAACTKIAAIGALLRVFYVGLGADRWDWQPLMSIVAVATMALGSLLAITQTDVKRMLAYSSIAHAGFIMTAFVGASQAANGAPAGSLTSVSSILFYLVAYGAATIGAFAVVTMVRDTSGEATLLSSWAGLGRRSPLTALVFAVFLLSFAGIPLTSGFIGKWAVFAAAWTGGARWLVVVAVVISVVAAFFYIRVIVLMFFTDPEPERSDGSDVVVARPQAVTLLAVGVAVVATVALGVFPGPVLDLAQQAGEFIR</sequence>
<keyword evidence="2 5" id="KW-0812">Transmembrane</keyword>